<evidence type="ECO:0000256" key="5">
    <source>
        <dbReference type="PROSITE-ProRule" id="PRU10007"/>
    </source>
</evidence>
<dbReference type="AlphaFoldDB" id="A0A8H5IYA6"/>
<dbReference type="InterPro" id="IPR016162">
    <property type="entry name" value="Ald_DH_N"/>
</dbReference>
<dbReference type="GO" id="GO:0046394">
    <property type="term" value="P:carboxylic acid biosynthetic process"/>
    <property type="evidence" value="ECO:0007669"/>
    <property type="project" value="UniProtKB-ARBA"/>
</dbReference>
<evidence type="ECO:0000256" key="6">
    <source>
        <dbReference type="RuleBase" id="RU003345"/>
    </source>
</evidence>
<dbReference type="SUPFAM" id="SSF53720">
    <property type="entry name" value="ALDH-like"/>
    <property type="match status" value="1"/>
</dbReference>
<dbReference type="CDD" id="cd07091">
    <property type="entry name" value="ALDH_F1-2_Ald2-like"/>
    <property type="match status" value="1"/>
</dbReference>
<reference evidence="8 9" key="1">
    <citation type="submission" date="2020-05" db="EMBL/GenBank/DDBJ databases">
        <title>Identification and distribution of gene clusters putatively required for synthesis of sphingolipid metabolism inhibitors in phylogenetically diverse species of the filamentous fungus Fusarium.</title>
        <authorList>
            <person name="Kim H.-S."/>
            <person name="Busman M."/>
            <person name="Brown D.W."/>
            <person name="Divon H."/>
            <person name="Uhlig S."/>
            <person name="Proctor R.H."/>
        </authorList>
    </citation>
    <scope>NUCLEOTIDE SEQUENCE [LARGE SCALE GENOMIC DNA]</scope>
    <source>
        <strain evidence="8 9">NRRL 53147</strain>
    </source>
</reference>
<gene>
    <name evidence="8" type="ORF">FMEXI_6078</name>
</gene>
<dbReference type="EMBL" id="JAAOAM010000125">
    <property type="protein sequence ID" value="KAF5545533.1"/>
    <property type="molecule type" value="Genomic_DNA"/>
</dbReference>
<evidence type="ECO:0000259" key="7">
    <source>
        <dbReference type="Pfam" id="PF00171"/>
    </source>
</evidence>
<organism evidence="8 9">
    <name type="scientific">Fusarium mexicanum</name>
    <dbReference type="NCBI Taxonomy" id="751941"/>
    <lineage>
        <taxon>Eukaryota</taxon>
        <taxon>Fungi</taxon>
        <taxon>Dikarya</taxon>
        <taxon>Ascomycota</taxon>
        <taxon>Pezizomycotina</taxon>
        <taxon>Sordariomycetes</taxon>
        <taxon>Hypocreomycetidae</taxon>
        <taxon>Hypocreales</taxon>
        <taxon>Nectriaceae</taxon>
        <taxon>Fusarium</taxon>
        <taxon>Fusarium fujikuroi species complex</taxon>
    </lineage>
</organism>
<dbReference type="InterPro" id="IPR015590">
    <property type="entry name" value="Aldehyde_DH_dom"/>
</dbReference>
<dbReference type="PANTHER" id="PTHR43720:SF3">
    <property type="entry name" value="ALDEHYDE DEHYDROGENASE ALDH (AFU_ORTHOLOGUE AFUA_8G02310)-RELATED"/>
    <property type="match status" value="1"/>
</dbReference>
<dbReference type="PANTHER" id="PTHR43720">
    <property type="entry name" value="2-AMINOMUCONIC SEMIALDEHYDE DEHYDROGENASE"/>
    <property type="match status" value="1"/>
</dbReference>
<accession>A0A8H5IYA6</accession>
<dbReference type="PROSITE" id="PS00687">
    <property type="entry name" value="ALDEHYDE_DEHYDR_GLU"/>
    <property type="match status" value="1"/>
</dbReference>
<dbReference type="Gene3D" id="3.40.605.10">
    <property type="entry name" value="Aldehyde Dehydrogenase, Chain A, domain 1"/>
    <property type="match status" value="2"/>
</dbReference>
<dbReference type="Gene3D" id="3.40.309.10">
    <property type="entry name" value="Aldehyde Dehydrogenase, Chain A, domain 2"/>
    <property type="match status" value="1"/>
</dbReference>
<keyword evidence="3" id="KW-0520">NAD</keyword>
<proteinExistence type="inferred from homology"/>
<sequence>MSLQVQLTAPNGRQYTQPTGLFINNEFVEAKSGKTIVAIDPATEKTIAEVQAAGEEDIDIAVEAARKAFENPEWKDLDTSKRGKLLLELSVLAERDAEILATIDSWDNGKPYTAAMAEDVAEVISVFQYYGGWADKNHGQMININSDKWAYTRHEPVGKISQFTAAAAAAHHGADHHSIGVCGQIIPWNYPVMMAAWKLGPALACGNTVVLKAAEQTPLSVLCLAKLIKEAGFPAGVVNIVNGYGAEAGSAITAHPGVDKIAFTGSTITGKAIMKKASEHLKNVTLETGGKSPLIVFDDADFEQAVKWSHGGIMGNMGQICTATSRIFVQDTIYEKFLEAFHEQVKSATVIGDPFDENTTHGPQVSKAQYEKILSLIEAGKSEGAGLLTGGARSGDKGFYIQPTVFRDVKPNMKIAREEIFGPCVVIAPFSTEADAIESANDTSYGLGAAVFTENLRKAHRVAAGVQAGTVWINSSQDTQYGVPFGGYKQSGIGRELGSYALSAYTQVKTVHVNMGMQL</sequence>
<keyword evidence="9" id="KW-1185">Reference proteome</keyword>
<dbReference type="Pfam" id="PF00171">
    <property type="entry name" value="Aldedh"/>
    <property type="match status" value="2"/>
</dbReference>
<feature type="domain" description="Aldehyde dehydrogenase" evidence="7">
    <location>
        <begin position="176"/>
        <end position="511"/>
    </location>
</feature>
<protein>
    <recommendedName>
        <fullName evidence="4">aldehyde dehydrogenase (NAD(+))</fullName>
        <ecNumber evidence="4">1.2.1.3</ecNumber>
    </recommendedName>
</protein>
<evidence type="ECO:0000313" key="9">
    <source>
        <dbReference type="Proteomes" id="UP000522262"/>
    </source>
</evidence>
<keyword evidence="2 6" id="KW-0560">Oxidoreductase</keyword>
<name>A0A8H5IYA6_9HYPO</name>
<comment type="caution">
    <text evidence="8">The sequence shown here is derived from an EMBL/GenBank/DDBJ whole genome shotgun (WGS) entry which is preliminary data.</text>
</comment>
<dbReference type="EC" id="1.2.1.3" evidence="4"/>
<evidence type="ECO:0000256" key="1">
    <source>
        <dbReference type="ARBA" id="ARBA00009986"/>
    </source>
</evidence>
<dbReference type="GO" id="GO:0006598">
    <property type="term" value="P:polyamine catabolic process"/>
    <property type="evidence" value="ECO:0007669"/>
    <property type="project" value="TreeGrafter"/>
</dbReference>
<dbReference type="InterPro" id="IPR016161">
    <property type="entry name" value="Ald_DH/histidinol_DH"/>
</dbReference>
<dbReference type="InterPro" id="IPR029510">
    <property type="entry name" value="Ald_DH_CS_GLU"/>
</dbReference>
<evidence type="ECO:0000256" key="2">
    <source>
        <dbReference type="ARBA" id="ARBA00023002"/>
    </source>
</evidence>
<evidence type="ECO:0000313" key="8">
    <source>
        <dbReference type="EMBL" id="KAF5545533.1"/>
    </source>
</evidence>
<feature type="domain" description="Aldehyde dehydrogenase" evidence="7">
    <location>
        <begin position="27"/>
        <end position="164"/>
    </location>
</feature>
<dbReference type="FunFam" id="3.40.605.10:FF:000026">
    <property type="entry name" value="Aldehyde dehydrogenase, putative"/>
    <property type="match status" value="1"/>
</dbReference>
<dbReference type="FunFam" id="3.40.605.10:FF:000029">
    <property type="entry name" value="Aldehyde dehydrogenase, mitochondrial"/>
    <property type="match status" value="1"/>
</dbReference>
<evidence type="ECO:0000256" key="4">
    <source>
        <dbReference type="ARBA" id="ARBA00024226"/>
    </source>
</evidence>
<feature type="active site" evidence="5">
    <location>
        <position position="287"/>
    </location>
</feature>
<dbReference type="GO" id="GO:0004029">
    <property type="term" value="F:aldehyde dehydrogenase (NAD+) activity"/>
    <property type="evidence" value="ECO:0007669"/>
    <property type="project" value="UniProtKB-EC"/>
</dbReference>
<dbReference type="Proteomes" id="UP000522262">
    <property type="component" value="Unassembled WGS sequence"/>
</dbReference>
<evidence type="ECO:0000256" key="3">
    <source>
        <dbReference type="ARBA" id="ARBA00023027"/>
    </source>
</evidence>
<comment type="similarity">
    <text evidence="1 6">Belongs to the aldehyde dehydrogenase family.</text>
</comment>
<dbReference type="InterPro" id="IPR016163">
    <property type="entry name" value="Ald_DH_C"/>
</dbReference>
<dbReference type="FunFam" id="3.40.309.10:FF:000012">
    <property type="entry name" value="Betaine aldehyde dehydrogenase"/>
    <property type="match status" value="1"/>
</dbReference>